<organism evidence="1 2">
    <name type="scientific">Schistosoma margrebowiei</name>
    <dbReference type="NCBI Taxonomy" id="48269"/>
    <lineage>
        <taxon>Eukaryota</taxon>
        <taxon>Metazoa</taxon>
        <taxon>Spiralia</taxon>
        <taxon>Lophotrochozoa</taxon>
        <taxon>Platyhelminthes</taxon>
        <taxon>Trematoda</taxon>
        <taxon>Digenea</taxon>
        <taxon>Strigeidida</taxon>
        <taxon>Schistosomatoidea</taxon>
        <taxon>Schistosomatidae</taxon>
        <taxon>Schistosoma</taxon>
    </lineage>
</organism>
<feature type="non-terminal residue" evidence="1">
    <location>
        <position position="1"/>
    </location>
</feature>
<reference evidence="1 2" key="1">
    <citation type="submission" date="2018-11" db="EMBL/GenBank/DDBJ databases">
        <authorList>
            <consortium name="Pathogen Informatics"/>
        </authorList>
    </citation>
    <scope>NUCLEOTIDE SEQUENCE [LARGE SCALE GENOMIC DNA]</scope>
    <source>
        <strain evidence="1 2">Zambia</strain>
    </source>
</reference>
<proteinExistence type="predicted"/>
<sequence>QKNFLDRKLTDKWLRNGSVHGLGLQVETYKSPIDNKQLTNKISDTVFDSDCSKSSYIDDLGLEFADVLEEVLSYEDGSFCSTALFVNISEGDSLVSECPVDLDFSRFFISPKISFPEVIKNICW</sequence>
<name>A0A183MAQ9_9TREM</name>
<dbReference type="Proteomes" id="UP000277204">
    <property type="component" value="Unassembled WGS sequence"/>
</dbReference>
<evidence type="ECO:0000313" key="1">
    <source>
        <dbReference type="EMBL" id="VDP04083.1"/>
    </source>
</evidence>
<accession>A0A183MAQ9</accession>
<protein>
    <submittedName>
        <fullName evidence="1">Uncharacterized protein</fullName>
    </submittedName>
</protein>
<evidence type="ECO:0000313" key="2">
    <source>
        <dbReference type="Proteomes" id="UP000277204"/>
    </source>
</evidence>
<dbReference type="AlphaFoldDB" id="A0A183MAQ9"/>
<dbReference type="EMBL" id="UZAI01009177">
    <property type="protein sequence ID" value="VDP04083.1"/>
    <property type="molecule type" value="Genomic_DNA"/>
</dbReference>
<gene>
    <name evidence="1" type="ORF">SMRZ_LOCUS13134</name>
</gene>
<keyword evidence="2" id="KW-1185">Reference proteome</keyword>